<name>A0A938WRY4_9BACT</name>
<reference evidence="1" key="2">
    <citation type="journal article" date="2021" name="Sci. Rep.">
        <title>The distribution of antibiotic resistance genes in chicken gut microbiota commensals.</title>
        <authorList>
            <person name="Juricova H."/>
            <person name="Matiasovicova J."/>
            <person name="Kubasova T."/>
            <person name="Cejkova D."/>
            <person name="Rychlik I."/>
        </authorList>
    </citation>
    <scope>NUCLEOTIDE SEQUENCE</scope>
    <source>
        <strain evidence="1">An824</strain>
    </source>
</reference>
<protein>
    <submittedName>
        <fullName evidence="1">Transcriptional regulator</fullName>
    </submittedName>
</protein>
<dbReference type="Proteomes" id="UP000706891">
    <property type="component" value="Unassembled WGS sequence"/>
</dbReference>
<comment type="caution">
    <text evidence="1">The sequence shown here is derived from an EMBL/GenBank/DDBJ whole genome shotgun (WGS) entry which is preliminary data.</text>
</comment>
<proteinExistence type="predicted"/>
<dbReference type="AlphaFoldDB" id="A0A938WRY4"/>
<evidence type="ECO:0000313" key="2">
    <source>
        <dbReference type="Proteomes" id="UP000706891"/>
    </source>
</evidence>
<accession>A0A938WRY4</accession>
<dbReference type="EMBL" id="JACJJG010000026">
    <property type="protein sequence ID" value="MBM6673546.1"/>
    <property type="molecule type" value="Genomic_DNA"/>
</dbReference>
<sequence>MPLYSTDIHSKAWGNKHNADKKQTPAERNILPDEGSAAWCYLFVHHAKVGMINDLLGKQFRTFIHKTTIYKKENKRIRKQERQTISGLIFVQGDKDEIQDFLNSNCQGTYLATDCSTKTTAVIPDKVMRPFMQLDLKCGRIRFMPHPLDYYSEGHPLVRITSGLLEGFEGYRIRISRNKCLVTSIGGMTVAISGISNDSFENVDEYITLRRGQQMAGNVDSGCPNGLRGEIARCFFRPQCQLDVVAIARSLRQKMALSRVLWDKGDYAEAVDLQLILLENTMSWVKGVAGSMTPYNVKDVYAVCTDASGLLEQMLESECLPEDYRTKIRKARQSLAAKYPMLAAAMGKCP</sequence>
<organism evidence="1 2">
    <name type="scientific">Marseilla massiliensis</name>
    <dbReference type="NCBI Taxonomy" id="1841864"/>
    <lineage>
        <taxon>Bacteria</taxon>
        <taxon>Pseudomonadati</taxon>
        <taxon>Bacteroidota</taxon>
        <taxon>Bacteroidia</taxon>
        <taxon>Bacteroidales</taxon>
        <taxon>Prevotellaceae</taxon>
        <taxon>Marseilla</taxon>
    </lineage>
</organism>
<gene>
    <name evidence="1" type="ORF">H6A34_06625</name>
</gene>
<evidence type="ECO:0000313" key="1">
    <source>
        <dbReference type="EMBL" id="MBM6673546.1"/>
    </source>
</evidence>
<dbReference type="RefSeq" id="WP_205104310.1">
    <property type="nucleotide sequence ID" value="NZ_JACJJG010000026.1"/>
</dbReference>
<keyword evidence="2" id="KW-1185">Reference proteome</keyword>
<reference evidence="1" key="1">
    <citation type="submission" date="2020-08" db="EMBL/GenBank/DDBJ databases">
        <authorList>
            <person name="Cejkova D."/>
            <person name="Kubasova T."/>
            <person name="Jahodarova E."/>
            <person name="Rychlik I."/>
        </authorList>
    </citation>
    <scope>NUCLEOTIDE SEQUENCE</scope>
    <source>
        <strain evidence="1">An824</strain>
    </source>
</reference>